<dbReference type="HOGENOM" id="CLU_018003_2_0_1"/>
<reference evidence="4" key="2">
    <citation type="submission" date="2015-01" db="EMBL/GenBank/DDBJ databases">
        <title>Evolutionary Origins and Diversification of the Mycorrhizal Mutualists.</title>
        <authorList>
            <consortium name="DOE Joint Genome Institute"/>
            <consortium name="Mycorrhizal Genomics Consortium"/>
            <person name="Kohler A."/>
            <person name="Kuo A."/>
            <person name="Nagy L.G."/>
            <person name="Floudas D."/>
            <person name="Copeland A."/>
            <person name="Barry K.W."/>
            <person name="Cichocki N."/>
            <person name="Veneault-Fourrey C."/>
            <person name="LaButti K."/>
            <person name="Lindquist E.A."/>
            <person name="Lipzen A."/>
            <person name="Lundell T."/>
            <person name="Morin E."/>
            <person name="Murat C."/>
            <person name="Riley R."/>
            <person name="Ohm R."/>
            <person name="Sun H."/>
            <person name="Tunlid A."/>
            <person name="Henrissat B."/>
            <person name="Grigoriev I.V."/>
            <person name="Hibbett D.S."/>
            <person name="Martin F."/>
        </authorList>
    </citation>
    <scope>NUCLEOTIDE SEQUENCE [LARGE SCALE GENOMIC DNA]</scope>
    <source>
        <strain evidence="4">h7</strain>
    </source>
</reference>
<reference evidence="3 4" key="1">
    <citation type="submission" date="2014-04" db="EMBL/GenBank/DDBJ databases">
        <authorList>
            <consortium name="DOE Joint Genome Institute"/>
            <person name="Kuo A."/>
            <person name="Gay G."/>
            <person name="Dore J."/>
            <person name="Kohler A."/>
            <person name="Nagy L.G."/>
            <person name="Floudas D."/>
            <person name="Copeland A."/>
            <person name="Barry K.W."/>
            <person name="Cichocki N."/>
            <person name="Veneault-Fourrey C."/>
            <person name="LaButti K."/>
            <person name="Lindquist E.A."/>
            <person name="Lipzen A."/>
            <person name="Lundell T."/>
            <person name="Morin E."/>
            <person name="Murat C."/>
            <person name="Sun H."/>
            <person name="Tunlid A."/>
            <person name="Henrissat B."/>
            <person name="Grigoriev I.V."/>
            <person name="Hibbett D.S."/>
            <person name="Martin F."/>
            <person name="Nordberg H.P."/>
            <person name="Cantor M.N."/>
            <person name="Hua S.X."/>
        </authorList>
    </citation>
    <scope>NUCLEOTIDE SEQUENCE [LARGE SCALE GENOMIC DNA]</scope>
    <source>
        <strain evidence="4">h7</strain>
    </source>
</reference>
<organism evidence="3 4">
    <name type="scientific">Hebeloma cylindrosporum</name>
    <dbReference type="NCBI Taxonomy" id="76867"/>
    <lineage>
        <taxon>Eukaryota</taxon>
        <taxon>Fungi</taxon>
        <taxon>Dikarya</taxon>
        <taxon>Basidiomycota</taxon>
        <taxon>Agaricomycotina</taxon>
        <taxon>Agaricomycetes</taxon>
        <taxon>Agaricomycetidae</taxon>
        <taxon>Agaricales</taxon>
        <taxon>Agaricineae</taxon>
        <taxon>Hymenogastraceae</taxon>
        <taxon>Hebeloma</taxon>
    </lineage>
</organism>
<feature type="compositionally biased region" description="Basic and acidic residues" evidence="1">
    <location>
        <begin position="204"/>
        <end position="230"/>
    </location>
</feature>
<gene>
    <name evidence="3" type="ORF">M413DRAFT_148738</name>
</gene>
<proteinExistence type="predicted"/>
<evidence type="ECO:0000313" key="3">
    <source>
        <dbReference type="EMBL" id="KIM41439.1"/>
    </source>
</evidence>
<evidence type="ECO:0000259" key="2">
    <source>
        <dbReference type="Pfam" id="PF01926"/>
    </source>
</evidence>
<protein>
    <recommendedName>
        <fullName evidence="2">G domain-containing protein</fullName>
    </recommendedName>
</protein>
<dbReference type="InterPro" id="IPR006073">
    <property type="entry name" value="GTP-bd"/>
</dbReference>
<dbReference type="GO" id="GO:0005525">
    <property type="term" value="F:GTP binding"/>
    <property type="evidence" value="ECO:0007669"/>
    <property type="project" value="InterPro"/>
</dbReference>
<feature type="domain" description="G" evidence="2">
    <location>
        <begin position="1"/>
        <end position="73"/>
    </location>
</feature>
<dbReference type="Proteomes" id="UP000053424">
    <property type="component" value="Unassembled WGS sequence"/>
</dbReference>
<accession>A0A0C3CB53</accession>
<dbReference type="OrthoDB" id="8954335at2759"/>
<dbReference type="SUPFAM" id="SSF52540">
    <property type="entry name" value="P-loop containing nucleoside triphosphate hydrolases"/>
    <property type="match status" value="1"/>
</dbReference>
<dbReference type="InterPro" id="IPR027417">
    <property type="entry name" value="P-loop_NTPase"/>
</dbReference>
<keyword evidence="4" id="KW-1185">Reference proteome</keyword>
<sequence length="230" mass="25350">MGATGSGKTTFINLASGSNLRVGGGLESCTSSVQMAQAFKLDGRSVTLIDTPGFDDTSKSDSDILHMIAAFLAAGYESGKKLAGVIYLHRISDFRMSGISTRNFTMFRQLCGEKSLKNVVIVTNMWGEVSKEVGDARERELATKEIFFEPALAKGASMKRHSNTPASAYEILRTIVDNHPLALQIQRELVDQKKDISETSAGKELNKEWEKQLEKHQNEMKKIQEEMAGQ</sequence>
<evidence type="ECO:0000313" key="4">
    <source>
        <dbReference type="Proteomes" id="UP000053424"/>
    </source>
</evidence>
<dbReference type="EMBL" id="KN831780">
    <property type="protein sequence ID" value="KIM41439.1"/>
    <property type="molecule type" value="Genomic_DNA"/>
</dbReference>
<feature type="region of interest" description="Disordered" evidence="1">
    <location>
        <begin position="200"/>
        <end position="230"/>
    </location>
</feature>
<dbReference type="AlphaFoldDB" id="A0A0C3CB53"/>
<dbReference type="Gene3D" id="3.40.50.300">
    <property type="entry name" value="P-loop containing nucleotide triphosphate hydrolases"/>
    <property type="match status" value="1"/>
</dbReference>
<dbReference type="Pfam" id="PF01926">
    <property type="entry name" value="MMR_HSR1"/>
    <property type="match status" value="1"/>
</dbReference>
<evidence type="ECO:0000256" key="1">
    <source>
        <dbReference type="SAM" id="MobiDB-lite"/>
    </source>
</evidence>
<dbReference type="CDD" id="cd00882">
    <property type="entry name" value="Ras_like_GTPase"/>
    <property type="match status" value="1"/>
</dbReference>
<name>A0A0C3CB53_HEBCY</name>